<gene>
    <name evidence="2" type="ORF">V5799_026430</name>
</gene>
<keyword evidence="3" id="KW-1185">Reference proteome</keyword>
<sequence length="69" mass="7493">MVKRKHRSACKCMNIIPPDSSTKLVQTDTAALCNTTIDVAVGPSSIADTVKRPKAAQPRRSLRAFLQPT</sequence>
<feature type="region of interest" description="Disordered" evidence="1">
    <location>
        <begin position="50"/>
        <end position="69"/>
    </location>
</feature>
<dbReference type="Proteomes" id="UP001321473">
    <property type="component" value="Unassembled WGS sequence"/>
</dbReference>
<accession>A0AAQ4DIL1</accession>
<evidence type="ECO:0000313" key="3">
    <source>
        <dbReference type="Proteomes" id="UP001321473"/>
    </source>
</evidence>
<comment type="caution">
    <text evidence="2">The sequence shown here is derived from an EMBL/GenBank/DDBJ whole genome shotgun (WGS) entry which is preliminary data.</text>
</comment>
<proteinExistence type="predicted"/>
<organism evidence="2 3">
    <name type="scientific">Amblyomma americanum</name>
    <name type="common">Lone star tick</name>
    <dbReference type="NCBI Taxonomy" id="6943"/>
    <lineage>
        <taxon>Eukaryota</taxon>
        <taxon>Metazoa</taxon>
        <taxon>Ecdysozoa</taxon>
        <taxon>Arthropoda</taxon>
        <taxon>Chelicerata</taxon>
        <taxon>Arachnida</taxon>
        <taxon>Acari</taxon>
        <taxon>Parasitiformes</taxon>
        <taxon>Ixodida</taxon>
        <taxon>Ixodoidea</taxon>
        <taxon>Ixodidae</taxon>
        <taxon>Amblyomminae</taxon>
        <taxon>Amblyomma</taxon>
    </lineage>
</organism>
<evidence type="ECO:0000256" key="1">
    <source>
        <dbReference type="SAM" id="MobiDB-lite"/>
    </source>
</evidence>
<protein>
    <submittedName>
        <fullName evidence="2">Uncharacterized protein</fullName>
    </submittedName>
</protein>
<evidence type="ECO:0000313" key="2">
    <source>
        <dbReference type="EMBL" id="KAK8762301.1"/>
    </source>
</evidence>
<dbReference type="AlphaFoldDB" id="A0AAQ4DIL1"/>
<reference evidence="2 3" key="1">
    <citation type="journal article" date="2023" name="Arcadia Sci">
        <title>De novo assembly of a long-read Amblyomma americanum tick genome.</title>
        <authorList>
            <person name="Chou S."/>
            <person name="Poskanzer K.E."/>
            <person name="Rollins M."/>
            <person name="Thuy-Boun P.S."/>
        </authorList>
    </citation>
    <scope>NUCLEOTIDE SEQUENCE [LARGE SCALE GENOMIC DNA]</scope>
    <source>
        <strain evidence="2">F_SG_1</strain>
        <tissue evidence="2">Salivary glands</tissue>
    </source>
</reference>
<name>A0AAQ4DIL1_AMBAM</name>
<dbReference type="EMBL" id="JARKHS020030238">
    <property type="protein sequence ID" value="KAK8762301.1"/>
    <property type="molecule type" value="Genomic_DNA"/>
</dbReference>